<dbReference type="OrthoDB" id="9777400at2"/>
<proteinExistence type="predicted"/>
<dbReference type="RefSeq" id="WP_126126074.1">
    <property type="nucleotide sequence ID" value="NZ_CP034464.1"/>
</dbReference>
<dbReference type="Proteomes" id="UP000275663">
    <property type="component" value="Chromosome"/>
</dbReference>
<sequence length="407" mass="45678">MRSFPPQADHPFIKLYSSGLIALSLILCWAPPVCATAYTPASDLSVLERLPFKPNDPLARELSTLRTALRKQPDNLIVAVELARRYYEMVGEQGDPRYLGYAQAALTPWWNMPDAPIEVQVLRAGLAQFRHDFPAAITYLGKVLERDPQHQQARILRAIIQIVQARYDLARDDCQFLKTDSKDLIGIGCLAMVDGLTGKAGPAYATLQLALIHTKILSSEHKLWVLTRLAELSLRLGKIETSERHFQQALTLGVADTFLLAAYADFLLDQKRPAEVVTLLKDKTRSDTLLLRLAFAERDLQLSNATEREATLAARYLAAQLRGDTVHQQEEARFALRVQADPVKALALAKENWKVQREPRDARIFLEAALASKNSNAAIAVLDWLESSHIEDPYLRSLERQVKVAQK</sequence>
<evidence type="ECO:0008006" key="3">
    <source>
        <dbReference type="Google" id="ProtNLM"/>
    </source>
</evidence>
<protein>
    <recommendedName>
        <fullName evidence="3">Tetratricopeptide repeat protein</fullName>
    </recommendedName>
</protein>
<keyword evidence="2" id="KW-1185">Reference proteome</keyword>
<dbReference type="EMBL" id="CP034464">
    <property type="protein sequence ID" value="AZP10675.1"/>
    <property type="molecule type" value="Genomic_DNA"/>
</dbReference>
<dbReference type="KEGG" id="upv:EJN92_00680"/>
<dbReference type="SUPFAM" id="SSF48452">
    <property type="entry name" value="TPR-like"/>
    <property type="match status" value="1"/>
</dbReference>
<dbReference type="Gene3D" id="1.25.40.10">
    <property type="entry name" value="Tetratricopeptide repeat domain"/>
    <property type="match status" value="1"/>
</dbReference>
<organism evidence="1 2">
    <name type="scientific">Undibacterium parvum</name>
    <dbReference type="NCBI Taxonomy" id="401471"/>
    <lineage>
        <taxon>Bacteria</taxon>
        <taxon>Pseudomonadati</taxon>
        <taxon>Pseudomonadota</taxon>
        <taxon>Betaproteobacteria</taxon>
        <taxon>Burkholderiales</taxon>
        <taxon>Oxalobacteraceae</taxon>
        <taxon>Undibacterium</taxon>
    </lineage>
</organism>
<evidence type="ECO:0000313" key="2">
    <source>
        <dbReference type="Proteomes" id="UP000275663"/>
    </source>
</evidence>
<evidence type="ECO:0000313" key="1">
    <source>
        <dbReference type="EMBL" id="AZP10675.1"/>
    </source>
</evidence>
<reference evidence="1 2" key="1">
    <citation type="journal article" date="2011" name="Int. J. Syst. Evol. Microbiol.">
        <title>Description of Undibacterium oligocarboniphilum sp. nov., isolated from purified water, and Undibacterium pigrum strain CCUG 49012 as the type strain of Undibacterium parvum sp. nov., and emended descriptions of the genus Undibacterium and the species Undibacterium pigrum.</title>
        <authorList>
            <person name="Eder W."/>
            <person name="Wanner G."/>
            <person name="Ludwig W."/>
            <person name="Busse H.J."/>
            <person name="Ziemke-Kageler F."/>
            <person name="Lang E."/>
        </authorList>
    </citation>
    <scope>NUCLEOTIDE SEQUENCE [LARGE SCALE GENOMIC DNA]</scope>
    <source>
        <strain evidence="1 2">DSM 23061</strain>
    </source>
</reference>
<dbReference type="AlphaFoldDB" id="A0A3Q9BP76"/>
<name>A0A3Q9BP76_9BURK</name>
<gene>
    <name evidence="1" type="ORF">EJN92_00680</name>
</gene>
<accession>A0A3Q9BP76</accession>
<dbReference type="InterPro" id="IPR011990">
    <property type="entry name" value="TPR-like_helical_dom_sf"/>
</dbReference>